<dbReference type="GO" id="GO:0009881">
    <property type="term" value="F:photoreceptor activity"/>
    <property type="evidence" value="ECO:0007669"/>
    <property type="project" value="UniProtKB-KW"/>
</dbReference>
<dbReference type="PIRSF" id="PIRSF000087">
    <property type="entry name" value="PYP"/>
    <property type="match status" value="1"/>
</dbReference>
<dbReference type="SUPFAM" id="SSF55785">
    <property type="entry name" value="PYP-like sensor domain (PAS domain)"/>
    <property type="match status" value="1"/>
</dbReference>
<dbReference type="InterPro" id="IPR012130">
    <property type="entry name" value="PYP"/>
</dbReference>
<gene>
    <name evidence="6" type="ORF">EAH89_16970</name>
</gene>
<evidence type="ECO:0000256" key="1">
    <source>
        <dbReference type="ARBA" id="ARBA00022543"/>
    </source>
</evidence>
<keyword evidence="1" id="KW-0600">Photoreceptor protein</keyword>
<evidence type="ECO:0000313" key="6">
    <source>
        <dbReference type="EMBL" id="TPG53305.1"/>
    </source>
</evidence>
<organism evidence="6 7">
    <name type="scientific">Muricoccus nepalensis</name>
    <dbReference type="NCBI Taxonomy" id="1854500"/>
    <lineage>
        <taxon>Bacteria</taxon>
        <taxon>Pseudomonadati</taxon>
        <taxon>Pseudomonadota</taxon>
        <taxon>Alphaproteobacteria</taxon>
        <taxon>Acetobacterales</taxon>
        <taxon>Roseomonadaceae</taxon>
        <taxon>Muricoccus</taxon>
    </lineage>
</organism>
<sequence length="113" mass="12613">MFDWLSTATAAELDSLPFGVISMSLDATVEHYNAMEGKLAGLTPGRVVGRNFFTSVAPCMNNAMVAGRFAEEAEIDAIIDYVLTLRMAPQRVKLRLLKRQDAKRMYVVVERRS</sequence>
<dbReference type="OrthoDB" id="8447792at2"/>
<proteinExistence type="predicted"/>
<dbReference type="EMBL" id="RCZP01000018">
    <property type="protein sequence ID" value="TPG53305.1"/>
    <property type="molecule type" value="Genomic_DNA"/>
</dbReference>
<reference evidence="6 7" key="1">
    <citation type="journal article" date="2019" name="Environ. Microbiol.">
        <title>Species interactions and distinct microbial communities in high Arctic permafrost affected cryosols are associated with the CH4 and CO2 gas fluxes.</title>
        <authorList>
            <person name="Altshuler I."/>
            <person name="Hamel J."/>
            <person name="Turney S."/>
            <person name="Magnuson E."/>
            <person name="Levesque R."/>
            <person name="Greer C."/>
            <person name="Whyte L.G."/>
        </authorList>
    </citation>
    <scope>NUCLEOTIDE SEQUENCE [LARGE SCALE GENOMIC DNA]</scope>
    <source>
        <strain evidence="6 7">S9.3B</strain>
    </source>
</reference>
<dbReference type="InterPro" id="IPR035965">
    <property type="entry name" value="PAS-like_dom_sf"/>
</dbReference>
<protein>
    <submittedName>
        <fullName evidence="6">Phosphonate transporter</fullName>
    </submittedName>
</protein>
<evidence type="ECO:0000256" key="4">
    <source>
        <dbReference type="ARBA" id="ARBA00023170"/>
    </source>
</evidence>
<keyword evidence="7" id="KW-1185">Reference proteome</keyword>
<comment type="PTM">
    <text evidence="5">The 4-hydroxycinnamic acid (p-coumaric acid) chromophore is covalently bound via a thioester linkage.</text>
</comment>
<evidence type="ECO:0000313" key="7">
    <source>
        <dbReference type="Proteomes" id="UP000317078"/>
    </source>
</evidence>
<evidence type="ECO:0000256" key="5">
    <source>
        <dbReference type="PIRSR" id="PIRSR000087-50"/>
    </source>
</evidence>
<keyword evidence="3 5" id="KW-0157">Chromophore</keyword>
<comment type="caution">
    <text evidence="6">The sequence shown here is derived from an EMBL/GenBank/DDBJ whole genome shotgun (WGS) entry which is preliminary data.</text>
</comment>
<keyword evidence="4" id="KW-0675">Receptor</keyword>
<dbReference type="AlphaFoldDB" id="A0A502FV06"/>
<name>A0A502FV06_9PROT</name>
<evidence type="ECO:0000256" key="3">
    <source>
        <dbReference type="ARBA" id="ARBA00022991"/>
    </source>
</evidence>
<dbReference type="Gene3D" id="3.30.450.20">
    <property type="entry name" value="PAS domain"/>
    <property type="match status" value="1"/>
</dbReference>
<feature type="modified residue" description="S-(4-hydroxycinnamyl)cysteine" evidence="5">
    <location>
        <position position="59"/>
    </location>
</feature>
<keyword evidence="2" id="KW-0716">Sensory transduction</keyword>
<dbReference type="Proteomes" id="UP000317078">
    <property type="component" value="Unassembled WGS sequence"/>
</dbReference>
<evidence type="ECO:0000256" key="2">
    <source>
        <dbReference type="ARBA" id="ARBA00022606"/>
    </source>
</evidence>
<dbReference type="GO" id="GO:0007602">
    <property type="term" value="P:phototransduction"/>
    <property type="evidence" value="ECO:0007669"/>
    <property type="project" value="InterPro"/>
</dbReference>
<accession>A0A502FV06</accession>